<gene>
    <name evidence="1" type="ORF">SAMN05192543_101725</name>
</gene>
<evidence type="ECO:0000313" key="1">
    <source>
        <dbReference type="EMBL" id="SFH94974.1"/>
    </source>
</evidence>
<evidence type="ECO:0008006" key="3">
    <source>
        <dbReference type="Google" id="ProtNLM"/>
    </source>
</evidence>
<reference evidence="1 2" key="1">
    <citation type="submission" date="2016-10" db="EMBL/GenBank/DDBJ databases">
        <authorList>
            <person name="de Groot N.N."/>
        </authorList>
    </citation>
    <scope>NUCLEOTIDE SEQUENCE [LARGE SCALE GENOMIC DNA]</scope>
    <source>
        <strain evidence="1 2">LMG 23650</strain>
    </source>
</reference>
<dbReference type="RefSeq" id="WP_091007472.1">
    <property type="nucleotide sequence ID" value="NZ_CP041743.1"/>
</dbReference>
<dbReference type="OrthoDB" id="9006071at2"/>
<dbReference type="EMBL" id="FOQU01000001">
    <property type="protein sequence ID" value="SFH94974.1"/>
    <property type="molecule type" value="Genomic_DNA"/>
</dbReference>
<dbReference type="AlphaFoldDB" id="A0A1I3E7N8"/>
<dbReference type="PROSITE" id="PS51257">
    <property type="entry name" value="PROKAR_LIPOPROTEIN"/>
    <property type="match status" value="1"/>
</dbReference>
<organism evidence="1 2">
    <name type="scientific">Paraburkholderia megapolitana</name>
    <dbReference type="NCBI Taxonomy" id="420953"/>
    <lineage>
        <taxon>Bacteria</taxon>
        <taxon>Pseudomonadati</taxon>
        <taxon>Pseudomonadota</taxon>
        <taxon>Betaproteobacteria</taxon>
        <taxon>Burkholderiales</taxon>
        <taxon>Burkholderiaceae</taxon>
        <taxon>Paraburkholderia</taxon>
    </lineage>
</organism>
<protein>
    <recommendedName>
        <fullName evidence="3">Lipoprotein</fullName>
    </recommendedName>
</protein>
<keyword evidence="2" id="KW-1185">Reference proteome</keyword>
<evidence type="ECO:0000313" key="2">
    <source>
        <dbReference type="Proteomes" id="UP000199548"/>
    </source>
</evidence>
<proteinExistence type="predicted"/>
<sequence>MRKLAISLSVPLLLAACGQFQNPDAGDPVADTLTRRPVDDVIQCLTQEAAKHNTSFQTSAIPQGKMLDFGDSNIVKVRSDNGGTTYRFYAGKRHMSNLWLESAGKTCAS</sequence>
<dbReference type="STRING" id="420953.SAMN05192543_101725"/>
<accession>A0A1I3E7N8</accession>
<name>A0A1I3E7N8_9BURK</name>
<dbReference type="Proteomes" id="UP000199548">
    <property type="component" value="Unassembled WGS sequence"/>
</dbReference>